<comment type="caution">
    <text evidence="6">The sequence shown here is derived from an EMBL/GenBank/DDBJ whole genome shotgun (WGS) entry which is preliminary data.</text>
</comment>
<dbReference type="FunFam" id="3.30.40.10:FF:000110">
    <property type="entry name" value="E3 ubiquitin-protein ligase RNF34 isoform X1"/>
    <property type="match status" value="1"/>
</dbReference>
<dbReference type="Proteomes" id="UP000677228">
    <property type="component" value="Unassembled WGS sequence"/>
</dbReference>
<evidence type="ECO:0000313" key="8">
    <source>
        <dbReference type="EMBL" id="CAF3629889.1"/>
    </source>
</evidence>
<dbReference type="Proteomes" id="UP000682733">
    <property type="component" value="Unassembled WGS sequence"/>
</dbReference>
<dbReference type="GO" id="GO:0005886">
    <property type="term" value="C:plasma membrane"/>
    <property type="evidence" value="ECO:0007669"/>
    <property type="project" value="TreeGrafter"/>
</dbReference>
<evidence type="ECO:0000259" key="5">
    <source>
        <dbReference type="PROSITE" id="PS50089"/>
    </source>
</evidence>
<dbReference type="Proteomes" id="UP000663829">
    <property type="component" value="Unassembled WGS sequence"/>
</dbReference>
<dbReference type="GO" id="GO:0008270">
    <property type="term" value="F:zinc ion binding"/>
    <property type="evidence" value="ECO:0007669"/>
    <property type="project" value="UniProtKB-KW"/>
</dbReference>
<dbReference type="EMBL" id="CAJOBC010000825">
    <property type="protein sequence ID" value="CAF3629889.1"/>
    <property type="molecule type" value="Genomic_DNA"/>
</dbReference>
<protein>
    <recommendedName>
        <fullName evidence="5">RING-type domain-containing protein</fullName>
    </recommendedName>
</protein>
<accession>A0A813VJF5</accession>
<dbReference type="Proteomes" id="UP000681722">
    <property type="component" value="Unassembled WGS sequence"/>
</dbReference>
<dbReference type="SUPFAM" id="SSF68906">
    <property type="entry name" value="SAP domain"/>
    <property type="match status" value="2"/>
</dbReference>
<feature type="region of interest" description="Disordered" evidence="4">
    <location>
        <begin position="174"/>
        <end position="201"/>
    </location>
</feature>
<evidence type="ECO:0000256" key="4">
    <source>
        <dbReference type="SAM" id="MobiDB-lite"/>
    </source>
</evidence>
<evidence type="ECO:0000256" key="3">
    <source>
        <dbReference type="PROSITE-ProRule" id="PRU00175"/>
    </source>
</evidence>
<dbReference type="CDD" id="cd16500">
    <property type="entry name" value="RING-HC_CARP"/>
    <property type="match status" value="1"/>
</dbReference>
<evidence type="ECO:0000256" key="1">
    <source>
        <dbReference type="ARBA" id="ARBA00022771"/>
    </source>
</evidence>
<dbReference type="InterPro" id="IPR001841">
    <property type="entry name" value="Znf_RING"/>
</dbReference>
<dbReference type="InterPro" id="IPR055111">
    <property type="entry name" value="RNF34_RFFL_HeH"/>
</dbReference>
<dbReference type="OrthoDB" id="3045089at2759"/>
<feature type="region of interest" description="Disordered" evidence="4">
    <location>
        <begin position="111"/>
        <end position="148"/>
    </location>
</feature>
<dbReference type="GO" id="GO:0043161">
    <property type="term" value="P:proteasome-mediated ubiquitin-dependent protein catabolic process"/>
    <property type="evidence" value="ECO:0007669"/>
    <property type="project" value="TreeGrafter"/>
</dbReference>
<dbReference type="GO" id="GO:0070936">
    <property type="term" value="P:protein K48-linked ubiquitination"/>
    <property type="evidence" value="ECO:0007669"/>
    <property type="project" value="TreeGrafter"/>
</dbReference>
<dbReference type="GO" id="GO:0061630">
    <property type="term" value="F:ubiquitin protein ligase activity"/>
    <property type="evidence" value="ECO:0007669"/>
    <property type="project" value="TreeGrafter"/>
</dbReference>
<dbReference type="EMBL" id="CAJOBA010002522">
    <property type="protein sequence ID" value="CAF3648312.1"/>
    <property type="molecule type" value="Genomic_DNA"/>
</dbReference>
<dbReference type="EMBL" id="CAJNOQ010000825">
    <property type="protein sequence ID" value="CAF0842547.1"/>
    <property type="molecule type" value="Genomic_DNA"/>
</dbReference>
<dbReference type="SUPFAM" id="SSF57850">
    <property type="entry name" value="RING/U-box"/>
    <property type="match status" value="1"/>
</dbReference>
<dbReference type="AlphaFoldDB" id="A0A813VJF5"/>
<dbReference type="InterPro" id="IPR036361">
    <property type="entry name" value="SAP_dom_sf"/>
</dbReference>
<dbReference type="PROSITE" id="PS50089">
    <property type="entry name" value="ZF_RING_2"/>
    <property type="match status" value="1"/>
</dbReference>
<evidence type="ECO:0000313" key="9">
    <source>
        <dbReference type="EMBL" id="CAF3648312.1"/>
    </source>
</evidence>
<keyword evidence="1 3" id="KW-0479">Metal-binding</keyword>
<dbReference type="EMBL" id="CAJNOK010002521">
    <property type="protein sequence ID" value="CAF0863512.1"/>
    <property type="molecule type" value="Genomic_DNA"/>
</dbReference>
<evidence type="ECO:0000313" key="10">
    <source>
        <dbReference type="Proteomes" id="UP000663829"/>
    </source>
</evidence>
<feature type="compositionally biased region" description="Acidic residues" evidence="4">
    <location>
        <begin position="177"/>
        <end position="186"/>
    </location>
</feature>
<reference evidence="6" key="1">
    <citation type="submission" date="2021-02" db="EMBL/GenBank/DDBJ databases">
        <authorList>
            <person name="Nowell W R."/>
        </authorList>
    </citation>
    <scope>NUCLEOTIDE SEQUENCE</scope>
</reference>
<gene>
    <name evidence="6" type="ORF">GPM918_LOCUS5640</name>
    <name evidence="7" type="ORF">OVA965_LOCUS7754</name>
    <name evidence="8" type="ORF">SRO942_LOCUS5640</name>
    <name evidence="9" type="ORF">TMI583_LOCUS7751</name>
</gene>
<feature type="domain" description="RING-type" evidence="5">
    <location>
        <begin position="316"/>
        <end position="351"/>
    </location>
</feature>
<dbReference type="InterPro" id="IPR051728">
    <property type="entry name" value="RING-FYVE_E3_ubiquitin-ligase"/>
</dbReference>
<dbReference type="PANTHER" id="PTHR14879:SF15">
    <property type="entry name" value="E3 UBIQUITIN-PROTEIN LIGASE RIFIFYLIN-LIKE PROTEIN"/>
    <property type="match status" value="1"/>
</dbReference>
<name>A0A813VJF5_9BILA</name>
<dbReference type="Gene3D" id="1.10.720.30">
    <property type="entry name" value="SAP domain"/>
    <property type="match status" value="1"/>
</dbReference>
<dbReference type="Gene3D" id="1.10.720.140">
    <property type="match status" value="1"/>
</dbReference>
<dbReference type="Pfam" id="PF22968">
    <property type="entry name" value="RNF34L-like_3rd"/>
    <property type="match status" value="1"/>
</dbReference>
<keyword evidence="2" id="KW-0862">Zinc</keyword>
<organism evidence="6 10">
    <name type="scientific">Didymodactylos carnosus</name>
    <dbReference type="NCBI Taxonomy" id="1234261"/>
    <lineage>
        <taxon>Eukaryota</taxon>
        <taxon>Metazoa</taxon>
        <taxon>Spiralia</taxon>
        <taxon>Gnathifera</taxon>
        <taxon>Rotifera</taxon>
        <taxon>Eurotatoria</taxon>
        <taxon>Bdelloidea</taxon>
        <taxon>Philodinida</taxon>
        <taxon>Philodinidae</taxon>
        <taxon>Didymodactylos</taxon>
    </lineage>
</organism>
<dbReference type="Gene3D" id="3.30.40.10">
    <property type="entry name" value="Zinc/RING finger domain, C3HC4 (zinc finger)"/>
    <property type="match status" value="1"/>
</dbReference>
<evidence type="ECO:0000313" key="6">
    <source>
        <dbReference type="EMBL" id="CAF0842547.1"/>
    </source>
</evidence>
<keyword evidence="10" id="KW-1185">Reference proteome</keyword>
<dbReference type="GO" id="GO:0005737">
    <property type="term" value="C:cytoplasm"/>
    <property type="evidence" value="ECO:0007669"/>
    <property type="project" value="TreeGrafter"/>
</dbReference>
<evidence type="ECO:0000256" key="2">
    <source>
        <dbReference type="ARBA" id="ARBA00022833"/>
    </source>
</evidence>
<proteinExistence type="predicted"/>
<sequence>KLCTICHQLFCKRCAYRLNLFSPRICCICRSIESNTKDKIEQLSLIKVKHLRAYLEGKHVANVRTCIEKKDLIDLILKHLEHQHCFPFELDMISTAEDGFVHVEQRASATITESNSTSYSSRRRTLSLSTPLNLPNETTLPTNINENNTTDTEIRAAVDQDQLQQQSRLCESLSDLSNEENVDESSTDNPTSYSSHQRTSSLLTPRIAPVDILLVPDINENQTNNETRAAIGQEQQEPHRRKSLRDLSNEENINDLTVKELKEILVVNFVNYKGCVEKHELIAKVRQLYRDKTIQEQKAKVQLENGNDDISDDTVCKVCMDAQIDCVFLDCGHMCTCVKCGKVLAECPMCRQYIVRVVRVFKA</sequence>
<evidence type="ECO:0000313" key="7">
    <source>
        <dbReference type="EMBL" id="CAF0863512.1"/>
    </source>
</evidence>
<dbReference type="GO" id="GO:1902042">
    <property type="term" value="P:negative regulation of extrinsic apoptotic signaling pathway via death domain receptors"/>
    <property type="evidence" value="ECO:0007669"/>
    <property type="project" value="TreeGrafter"/>
</dbReference>
<dbReference type="InterPro" id="IPR013083">
    <property type="entry name" value="Znf_RING/FYVE/PHD"/>
</dbReference>
<feature type="compositionally biased region" description="Low complexity" evidence="4">
    <location>
        <begin position="114"/>
        <end position="148"/>
    </location>
</feature>
<dbReference type="Pfam" id="PF13920">
    <property type="entry name" value="zf-C3HC4_3"/>
    <property type="match status" value="1"/>
</dbReference>
<feature type="compositionally biased region" description="Polar residues" evidence="4">
    <location>
        <begin position="187"/>
        <end position="201"/>
    </location>
</feature>
<feature type="non-terminal residue" evidence="6">
    <location>
        <position position="363"/>
    </location>
</feature>
<keyword evidence="1 3" id="KW-0863">Zinc-finger</keyword>
<dbReference type="PANTHER" id="PTHR14879">
    <property type="entry name" value="CASPASE REGULATOR, RING FINGER DOMAIN-CONTAINING"/>
    <property type="match status" value="1"/>
</dbReference>